<protein>
    <submittedName>
        <fullName evidence="2">Uncharacterized protein</fullName>
    </submittedName>
</protein>
<keyword evidence="3" id="KW-1185">Reference proteome</keyword>
<accession>A0A919SHF1</accession>
<evidence type="ECO:0000313" key="3">
    <source>
        <dbReference type="Proteomes" id="UP000681340"/>
    </source>
</evidence>
<feature type="region of interest" description="Disordered" evidence="1">
    <location>
        <begin position="1"/>
        <end position="20"/>
    </location>
</feature>
<comment type="caution">
    <text evidence="2">The sequence shown here is derived from an EMBL/GenBank/DDBJ whole genome shotgun (WGS) entry which is preliminary data.</text>
</comment>
<evidence type="ECO:0000313" key="2">
    <source>
        <dbReference type="EMBL" id="GIM72487.1"/>
    </source>
</evidence>
<dbReference type="EMBL" id="BOQL01000042">
    <property type="protein sequence ID" value="GIM72487.1"/>
    <property type="molecule type" value="Genomic_DNA"/>
</dbReference>
<organism evidence="2 3">
    <name type="scientific">Actinoplanes auranticolor</name>
    <dbReference type="NCBI Taxonomy" id="47988"/>
    <lineage>
        <taxon>Bacteria</taxon>
        <taxon>Bacillati</taxon>
        <taxon>Actinomycetota</taxon>
        <taxon>Actinomycetes</taxon>
        <taxon>Micromonosporales</taxon>
        <taxon>Micromonosporaceae</taxon>
        <taxon>Actinoplanes</taxon>
    </lineage>
</organism>
<sequence>MTDENRQPLEETPEVADAVEDDVAVSAFVTGGGPDSDNPEFLEPGAEPAVRTGAEQEWEPVDLALAEGRDPTPENIERARRELERDGAAAIERTVP</sequence>
<proteinExistence type="predicted"/>
<gene>
    <name evidence="2" type="ORF">Aau02nite_51230</name>
</gene>
<dbReference type="AlphaFoldDB" id="A0A919SHF1"/>
<name>A0A919SHF1_9ACTN</name>
<feature type="region of interest" description="Disordered" evidence="1">
    <location>
        <begin position="28"/>
        <end position="55"/>
    </location>
</feature>
<dbReference type="RefSeq" id="WP_212991076.1">
    <property type="nucleotide sequence ID" value="NZ_BAABEA010000002.1"/>
</dbReference>
<feature type="compositionally biased region" description="Acidic residues" evidence="1">
    <location>
        <begin position="11"/>
        <end position="20"/>
    </location>
</feature>
<evidence type="ECO:0000256" key="1">
    <source>
        <dbReference type="SAM" id="MobiDB-lite"/>
    </source>
</evidence>
<dbReference type="Proteomes" id="UP000681340">
    <property type="component" value="Unassembled WGS sequence"/>
</dbReference>
<reference evidence="2" key="1">
    <citation type="submission" date="2021-03" db="EMBL/GenBank/DDBJ databases">
        <title>Whole genome shotgun sequence of Actinoplanes auranticolor NBRC 12245.</title>
        <authorList>
            <person name="Komaki H."/>
            <person name="Tamura T."/>
        </authorList>
    </citation>
    <scope>NUCLEOTIDE SEQUENCE</scope>
    <source>
        <strain evidence="2">NBRC 12245</strain>
    </source>
</reference>